<reference evidence="3 4" key="1">
    <citation type="submission" date="2017-02" db="EMBL/GenBank/DDBJ databases">
        <title>The new phylogeny of genus Mycobacterium.</title>
        <authorList>
            <person name="Tortoli E."/>
            <person name="Trovato A."/>
            <person name="Cirillo D.M."/>
        </authorList>
    </citation>
    <scope>NUCLEOTIDE SEQUENCE [LARGE SCALE GENOMIC DNA]</scope>
    <source>
        <strain evidence="3 4">FI-09383</strain>
    </source>
</reference>
<evidence type="ECO:0000313" key="4">
    <source>
        <dbReference type="Proteomes" id="UP000192772"/>
    </source>
</evidence>
<dbReference type="RefSeq" id="WP_046752774.1">
    <property type="nucleotide sequence ID" value="NZ_JBCGVB010000011.1"/>
</dbReference>
<sequence length="223" mass="23960">MRISCVLALLAIGVMLVAAGCTRDVAGTAQPDPDKPPVEVSEDGFGVVAGFENAPARIEIFTEPQCTHCADLQADFGDELAYYIGVGQLKVTYRPLTFLDSEVDGQSARVSNALFLAADADATGAEFQRFVQELWTKQDPGGPGPSDDEMAEMARDAGLPESVVKRVATGGSAVNIADMEVSNFGYLYEIDPLSTGTPTVFDLVNDERLDIYDDDWLLKLIQS</sequence>
<dbReference type="STRING" id="81858.BST23_03520"/>
<keyword evidence="1" id="KW-0732">Signal</keyword>
<organism evidence="3 4">
    <name type="scientific">Mycolicibacterium elephantis</name>
    <dbReference type="NCBI Taxonomy" id="81858"/>
    <lineage>
        <taxon>Bacteria</taxon>
        <taxon>Bacillati</taxon>
        <taxon>Actinomycetota</taxon>
        <taxon>Actinomycetes</taxon>
        <taxon>Mycobacteriales</taxon>
        <taxon>Mycobacteriaceae</taxon>
        <taxon>Mycolicibacterium</taxon>
    </lineage>
</organism>
<feature type="domain" description="Thioredoxin-like fold" evidence="2">
    <location>
        <begin position="46"/>
        <end position="137"/>
    </location>
</feature>
<dbReference type="PROSITE" id="PS51257">
    <property type="entry name" value="PROKAR_LIPOPROTEIN"/>
    <property type="match status" value="1"/>
</dbReference>
<dbReference type="InterPro" id="IPR012336">
    <property type="entry name" value="Thioredoxin-like_fold"/>
</dbReference>
<keyword evidence="3" id="KW-0413">Isomerase</keyword>
<name>A0A0M2ZID3_9MYCO</name>
<dbReference type="OrthoDB" id="117402at2"/>
<dbReference type="SUPFAM" id="SSF52833">
    <property type="entry name" value="Thioredoxin-like"/>
    <property type="match status" value="1"/>
</dbReference>
<gene>
    <name evidence="3" type="ORF">BST23_03520</name>
</gene>
<dbReference type="GO" id="GO:0016853">
    <property type="term" value="F:isomerase activity"/>
    <property type="evidence" value="ECO:0007669"/>
    <property type="project" value="UniProtKB-KW"/>
</dbReference>
<dbReference type="AlphaFoldDB" id="A0A0M2ZID3"/>
<evidence type="ECO:0000313" key="3">
    <source>
        <dbReference type="EMBL" id="ORA68884.1"/>
    </source>
</evidence>
<dbReference type="EMBL" id="MVHP01000002">
    <property type="protein sequence ID" value="ORA68884.1"/>
    <property type="molecule type" value="Genomic_DNA"/>
</dbReference>
<proteinExistence type="predicted"/>
<dbReference type="Proteomes" id="UP000192772">
    <property type="component" value="Unassembled WGS sequence"/>
</dbReference>
<dbReference type="InterPro" id="IPR036249">
    <property type="entry name" value="Thioredoxin-like_sf"/>
</dbReference>
<evidence type="ECO:0000259" key="2">
    <source>
        <dbReference type="Pfam" id="PF13462"/>
    </source>
</evidence>
<feature type="signal peptide" evidence="1">
    <location>
        <begin position="1"/>
        <end position="19"/>
    </location>
</feature>
<protein>
    <submittedName>
        <fullName evidence="3">Protein-disulfide isomerase</fullName>
    </submittedName>
</protein>
<feature type="chain" id="PRO_5038446268" evidence="1">
    <location>
        <begin position="20"/>
        <end position="223"/>
    </location>
</feature>
<accession>A0A0M2ZID3</accession>
<dbReference type="Pfam" id="PF13462">
    <property type="entry name" value="Thioredoxin_4"/>
    <property type="match status" value="1"/>
</dbReference>
<comment type="caution">
    <text evidence="3">The sequence shown here is derived from an EMBL/GenBank/DDBJ whole genome shotgun (WGS) entry which is preliminary data.</text>
</comment>
<evidence type="ECO:0000256" key="1">
    <source>
        <dbReference type="SAM" id="SignalP"/>
    </source>
</evidence>
<dbReference type="Gene3D" id="3.40.30.10">
    <property type="entry name" value="Glutaredoxin"/>
    <property type="match status" value="1"/>
</dbReference>